<proteinExistence type="predicted"/>
<dbReference type="Proteomes" id="UP000298030">
    <property type="component" value="Unassembled WGS sequence"/>
</dbReference>
<name>A0A4Y7SPA2_COPMI</name>
<accession>A0A4Y7SPA2</accession>
<evidence type="ECO:0000256" key="1">
    <source>
        <dbReference type="SAM" id="MobiDB-lite"/>
    </source>
</evidence>
<reference evidence="2 3" key="1">
    <citation type="journal article" date="2019" name="Nat. Ecol. Evol.">
        <title>Megaphylogeny resolves global patterns of mushroom evolution.</title>
        <authorList>
            <person name="Varga T."/>
            <person name="Krizsan K."/>
            <person name="Foldi C."/>
            <person name="Dima B."/>
            <person name="Sanchez-Garcia M."/>
            <person name="Sanchez-Ramirez S."/>
            <person name="Szollosi G.J."/>
            <person name="Szarkandi J.G."/>
            <person name="Papp V."/>
            <person name="Albert L."/>
            <person name="Andreopoulos W."/>
            <person name="Angelini C."/>
            <person name="Antonin V."/>
            <person name="Barry K.W."/>
            <person name="Bougher N.L."/>
            <person name="Buchanan P."/>
            <person name="Buyck B."/>
            <person name="Bense V."/>
            <person name="Catcheside P."/>
            <person name="Chovatia M."/>
            <person name="Cooper J."/>
            <person name="Damon W."/>
            <person name="Desjardin D."/>
            <person name="Finy P."/>
            <person name="Geml J."/>
            <person name="Haridas S."/>
            <person name="Hughes K."/>
            <person name="Justo A."/>
            <person name="Karasinski D."/>
            <person name="Kautmanova I."/>
            <person name="Kiss B."/>
            <person name="Kocsube S."/>
            <person name="Kotiranta H."/>
            <person name="LaButti K.M."/>
            <person name="Lechner B.E."/>
            <person name="Liimatainen K."/>
            <person name="Lipzen A."/>
            <person name="Lukacs Z."/>
            <person name="Mihaltcheva S."/>
            <person name="Morgado L.N."/>
            <person name="Niskanen T."/>
            <person name="Noordeloos M.E."/>
            <person name="Ohm R.A."/>
            <person name="Ortiz-Santana B."/>
            <person name="Ovrebo C."/>
            <person name="Racz N."/>
            <person name="Riley R."/>
            <person name="Savchenko A."/>
            <person name="Shiryaev A."/>
            <person name="Soop K."/>
            <person name="Spirin V."/>
            <person name="Szebenyi C."/>
            <person name="Tomsovsky M."/>
            <person name="Tulloss R.E."/>
            <person name="Uehling J."/>
            <person name="Grigoriev I.V."/>
            <person name="Vagvolgyi C."/>
            <person name="Papp T."/>
            <person name="Martin F.M."/>
            <person name="Miettinen O."/>
            <person name="Hibbett D.S."/>
            <person name="Nagy L.G."/>
        </authorList>
    </citation>
    <scope>NUCLEOTIDE SEQUENCE [LARGE SCALE GENOMIC DNA]</scope>
    <source>
        <strain evidence="2 3">FP101781</strain>
    </source>
</reference>
<comment type="caution">
    <text evidence="2">The sequence shown here is derived from an EMBL/GenBank/DDBJ whole genome shotgun (WGS) entry which is preliminary data.</text>
</comment>
<dbReference type="EMBL" id="QPFP01000075">
    <property type="protein sequence ID" value="TEB23675.1"/>
    <property type="molecule type" value="Genomic_DNA"/>
</dbReference>
<gene>
    <name evidence="2" type="ORF">FA13DRAFT_1405894</name>
</gene>
<feature type="compositionally biased region" description="Low complexity" evidence="1">
    <location>
        <begin position="59"/>
        <end position="70"/>
    </location>
</feature>
<sequence>MYTGAPSSPCMYVGICICSRQILPPSSSILNHPSHPSPPSSIILIILLPPSLSPPLPPHLSSLTASSTPNTIPPPSPYHTPPRLSPFSIPCYPCTPSASASRTCEIMS</sequence>
<evidence type="ECO:0000313" key="3">
    <source>
        <dbReference type="Proteomes" id="UP000298030"/>
    </source>
</evidence>
<dbReference type="AlphaFoldDB" id="A0A4Y7SPA2"/>
<feature type="region of interest" description="Disordered" evidence="1">
    <location>
        <begin position="59"/>
        <end position="79"/>
    </location>
</feature>
<keyword evidence="3" id="KW-1185">Reference proteome</keyword>
<protein>
    <submittedName>
        <fullName evidence="2">Uncharacterized protein</fullName>
    </submittedName>
</protein>
<organism evidence="2 3">
    <name type="scientific">Coprinellus micaceus</name>
    <name type="common">Glistening ink-cap mushroom</name>
    <name type="synonym">Coprinus micaceus</name>
    <dbReference type="NCBI Taxonomy" id="71717"/>
    <lineage>
        <taxon>Eukaryota</taxon>
        <taxon>Fungi</taxon>
        <taxon>Dikarya</taxon>
        <taxon>Basidiomycota</taxon>
        <taxon>Agaricomycotina</taxon>
        <taxon>Agaricomycetes</taxon>
        <taxon>Agaricomycetidae</taxon>
        <taxon>Agaricales</taxon>
        <taxon>Agaricineae</taxon>
        <taxon>Psathyrellaceae</taxon>
        <taxon>Coprinellus</taxon>
    </lineage>
</organism>
<evidence type="ECO:0000313" key="2">
    <source>
        <dbReference type="EMBL" id="TEB23675.1"/>
    </source>
</evidence>